<gene>
    <name evidence="4" type="primary">LOC108627481</name>
</gene>
<dbReference type="Proteomes" id="UP000694925">
    <property type="component" value="Unplaced"/>
</dbReference>
<sequence>MGIDGIRVGGARCPPLLGIVLFCTCIVVTFNWWTLANENFELCKQNDDLNEQLKNSAEERDQCVTLRSNVEQRYKHAEEEVASLHVKLEQQNELKRKNDELDDNLNICRSELDSLNKLDATKTATLETLRLEKDNFNTQLDVKRDENKKLQQEIEQLKDELDKAKLSCSPTPLKKIDTISQPTRPIINKSQLGPVPVSAVKISLAGQRGLKYHGIPILPKDPPGAVRLSPRYSVSMLKGSDAFLLLQGKRRLSQN</sequence>
<keyword evidence="1" id="KW-0175">Coiled coil</keyword>
<keyword evidence="2" id="KW-0812">Transmembrane</keyword>
<reference evidence="4" key="1">
    <citation type="submission" date="2025-08" db="UniProtKB">
        <authorList>
            <consortium name="RefSeq"/>
        </authorList>
    </citation>
    <scope>IDENTIFICATION</scope>
    <source>
        <tissue evidence="4">Whole body</tissue>
    </source>
</reference>
<dbReference type="RefSeq" id="XP_017884272.1">
    <property type="nucleotide sequence ID" value="XM_018028783.2"/>
</dbReference>
<evidence type="ECO:0000313" key="3">
    <source>
        <dbReference type="Proteomes" id="UP000694925"/>
    </source>
</evidence>
<keyword evidence="3" id="KW-1185">Reference proteome</keyword>
<feature type="transmembrane region" description="Helical" evidence="2">
    <location>
        <begin position="16"/>
        <end position="35"/>
    </location>
</feature>
<dbReference type="AlphaFoldDB" id="A0AAJ7N9I0"/>
<accession>A0AAJ7N9I0</accession>
<feature type="coiled-coil region" evidence="1">
    <location>
        <begin position="39"/>
        <end position="167"/>
    </location>
</feature>
<evidence type="ECO:0000256" key="2">
    <source>
        <dbReference type="SAM" id="Phobius"/>
    </source>
</evidence>
<dbReference type="GeneID" id="108627481"/>
<evidence type="ECO:0000256" key="1">
    <source>
        <dbReference type="SAM" id="Coils"/>
    </source>
</evidence>
<keyword evidence="2" id="KW-1133">Transmembrane helix</keyword>
<protein>
    <submittedName>
        <fullName evidence="4">Uncharacterized protein LOC108627481</fullName>
    </submittedName>
</protein>
<evidence type="ECO:0000313" key="4">
    <source>
        <dbReference type="RefSeq" id="XP_017884272.1"/>
    </source>
</evidence>
<name>A0AAJ7N9I0_9HYME</name>
<dbReference type="KEGG" id="ccal:108627481"/>
<organism evidence="3 4">
    <name type="scientific">Ceratina calcarata</name>
    <dbReference type="NCBI Taxonomy" id="156304"/>
    <lineage>
        <taxon>Eukaryota</taxon>
        <taxon>Metazoa</taxon>
        <taxon>Ecdysozoa</taxon>
        <taxon>Arthropoda</taxon>
        <taxon>Hexapoda</taxon>
        <taxon>Insecta</taxon>
        <taxon>Pterygota</taxon>
        <taxon>Neoptera</taxon>
        <taxon>Endopterygota</taxon>
        <taxon>Hymenoptera</taxon>
        <taxon>Apocrita</taxon>
        <taxon>Aculeata</taxon>
        <taxon>Apoidea</taxon>
        <taxon>Anthophila</taxon>
        <taxon>Apidae</taxon>
        <taxon>Ceratina</taxon>
        <taxon>Zadontomerus</taxon>
    </lineage>
</organism>
<keyword evidence="2" id="KW-0472">Membrane</keyword>
<proteinExistence type="predicted"/>